<name>A0AAV9V6T1_9PEZI</name>
<feature type="compositionally biased region" description="Acidic residues" evidence="1">
    <location>
        <begin position="216"/>
        <end position="225"/>
    </location>
</feature>
<feature type="region of interest" description="Disordered" evidence="1">
    <location>
        <begin position="87"/>
        <end position="166"/>
    </location>
</feature>
<feature type="compositionally biased region" description="Polar residues" evidence="1">
    <location>
        <begin position="1"/>
        <end position="17"/>
    </location>
</feature>
<dbReference type="GO" id="GO:0031929">
    <property type="term" value="P:TOR signaling"/>
    <property type="evidence" value="ECO:0007669"/>
    <property type="project" value="InterPro"/>
</dbReference>
<feature type="region of interest" description="Disordered" evidence="1">
    <location>
        <begin position="521"/>
        <end position="581"/>
    </location>
</feature>
<dbReference type="GO" id="GO:0031931">
    <property type="term" value="C:TORC1 complex"/>
    <property type="evidence" value="ECO:0007669"/>
    <property type="project" value="InterPro"/>
</dbReference>
<feature type="compositionally biased region" description="Pro residues" evidence="1">
    <location>
        <begin position="389"/>
        <end position="400"/>
    </location>
</feature>
<feature type="region of interest" description="Disordered" evidence="1">
    <location>
        <begin position="212"/>
        <end position="457"/>
    </location>
</feature>
<feature type="region of interest" description="Disordered" evidence="1">
    <location>
        <begin position="1"/>
        <end position="67"/>
    </location>
</feature>
<sequence>MASRPTLSQRRSTSSVVQLAKRDSTTEDGNGDVEPSTSAPKRPAKQFVVHSRHHRVPSGRNLKKLAGTRSHGDLVALAQVAAAAAAAQQQQQAAANKGSKAHSTSPVPPWERIKEKEARQSGGHELKRRSKSNPKRSLSTPNPNSKKANFEFASAPGSFDDTADQLAQAELEDAMSQDAAKKAYMGQAKPVTPTMQADVPDVSTQAQLAEHLTEEPLSDTAEDEVAPERIERTERSLGKQPEVPVATENRKPTALQNRFPPGPAKALPTTTSATSTANGFDSAGTTKVNTPATPQPLMTPKSDKHPRSSPPFHTTNHPTAIPPQVSTVTATTHSEGRRSMSSASSGPAPQPVTSRFISTSSSPSGALSSPSSVRDTPVKKRSSVSFESPPTPHATPPREAPPITTTLNHDAILRKPGSSNIGAGKSLPNRTQTKLLLQRQSSQAEWEQERQQQQQMGQLQNGQLIYVSHARRGSMNTGEELPVRLPREAIREVERINREYANVRRFVSPVGESAARLRGLLKSNRIPQQQQRRSLERDGSGPASLGLSQSLGANVESRRDAASKAMAGVSGSGSKDDSGLAGRVIGGMDEAKIRELLIHVWNRDEPGGTNLSSSN</sequence>
<organism evidence="2 3">
    <name type="scientific">Orbilia brochopaga</name>
    <dbReference type="NCBI Taxonomy" id="3140254"/>
    <lineage>
        <taxon>Eukaryota</taxon>
        <taxon>Fungi</taxon>
        <taxon>Dikarya</taxon>
        <taxon>Ascomycota</taxon>
        <taxon>Pezizomycotina</taxon>
        <taxon>Orbiliomycetes</taxon>
        <taxon>Orbiliales</taxon>
        <taxon>Orbiliaceae</taxon>
        <taxon>Orbilia</taxon>
    </lineage>
</organism>
<feature type="compositionally biased region" description="Polar residues" evidence="1">
    <location>
        <begin position="311"/>
        <end position="333"/>
    </location>
</feature>
<gene>
    <name evidence="2" type="ORF">TWF696_004081</name>
</gene>
<feature type="compositionally biased region" description="Low complexity" evidence="1">
    <location>
        <begin position="354"/>
        <end position="372"/>
    </location>
</feature>
<protein>
    <submittedName>
        <fullName evidence="2">Uncharacterized protein</fullName>
    </submittedName>
</protein>
<dbReference type="AlphaFoldDB" id="A0AAV9V6T1"/>
<feature type="compositionally biased region" description="Basic and acidic residues" evidence="1">
    <location>
        <begin position="226"/>
        <end position="237"/>
    </location>
</feature>
<comment type="caution">
    <text evidence="2">The sequence shown here is derived from an EMBL/GenBank/DDBJ whole genome shotgun (WGS) entry which is preliminary data.</text>
</comment>
<evidence type="ECO:0000313" key="2">
    <source>
        <dbReference type="EMBL" id="KAK6354953.1"/>
    </source>
</evidence>
<dbReference type="EMBL" id="JAVHNQ010000002">
    <property type="protein sequence ID" value="KAK6354953.1"/>
    <property type="molecule type" value="Genomic_DNA"/>
</dbReference>
<evidence type="ECO:0000256" key="1">
    <source>
        <dbReference type="SAM" id="MobiDB-lite"/>
    </source>
</evidence>
<dbReference type="Proteomes" id="UP001375240">
    <property type="component" value="Unassembled WGS sequence"/>
</dbReference>
<reference evidence="2 3" key="1">
    <citation type="submission" date="2019-10" db="EMBL/GenBank/DDBJ databases">
        <authorList>
            <person name="Palmer J.M."/>
        </authorList>
    </citation>
    <scope>NUCLEOTIDE SEQUENCE [LARGE SCALE GENOMIC DNA]</scope>
    <source>
        <strain evidence="2 3">TWF696</strain>
    </source>
</reference>
<keyword evidence="3" id="KW-1185">Reference proteome</keyword>
<feature type="compositionally biased region" description="Low complexity" evidence="1">
    <location>
        <begin position="438"/>
        <end position="457"/>
    </location>
</feature>
<evidence type="ECO:0000313" key="3">
    <source>
        <dbReference type="Proteomes" id="UP001375240"/>
    </source>
</evidence>
<dbReference type="Pfam" id="PF10452">
    <property type="entry name" value="TCO89"/>
    <property type="match status" value="1"/>
</dbReference>
<feature type="compositionally biased region" description="Polar residues" evidence="1">
    <location>
        <begin position="135"/>
        <end position="147"/>
    </location>
</feature>
<dbReference type="InterPro" id="IPR018857">
    <property type="entry name" value="TORC1_cplx_su_TCO89"/>
</dbReference>
<accession>A0AAV9V6T1</accession>
<proteinExistence type="predicted"/>
<feature type="compositionally biased region" description="Polar residues" evidence="1">
    <location>
        <begin position="283"/>
        <end position="292"/>
    </location>
</feature>
<feature type="compositionally biased region" description="Basic residues" evidence="1">
    <location>
        <begin position="50"/>
        <end position="63"/>
    </location>
</feature>
<feature type="compositionally biased region" description="Basic and acidic residues" evidence="1">
    <location>
        <begin position="111"/>
        <end position="125"/>
    </location>
</feature>